<reference evidence="1" key="1">
    <citation type="submission" date="2016-10" db="EMBL/GenBank/DDBJ databases">
        <title>Sequence of Gallionella enrichment culture.</title>
        <authorList>
            <person name="Poehlein A."/>
            <person name="Muehling M."/>
            <person name="Daniel R."/>
        </authorList>
    </citation>
    <scope>NUCLEOTIDE SEQUENCE</scope>
</reference>
<organism evidence="1">
    <name type="scientific">mine drainage metagenome</name>
    <dbReference type="NCBI Taxonomy" id="410659"/>
    <lineage>
        <taxon>unclassified sequences</taxon>
        <taxon>metagenomes</taxon>
        <taxon>ecological metagenomes</taxon>
    </lineage>
</organism>
<proteinExistence type="predicted"/>
<protein>
    <submittedName>
        <fullName evidence="1">Uncharacterized protein</fullName>
    </submittedName>
</protein>
<dbReference type="EMBL" id="MLJW01006148">
    <property type="protein sequence ID" value="OIQ67106.1"/>
    <property type="molecule type" value="Genomic_DNA"/>
</dbReference>
<gene>
    <name evidence="1" type="ORF">GALL_513180</name>
</gene>
<dbReference type="AlphaFoldDB" id="A0A1J5P7C6"/>
<name>A0A1J5P7C6_9ZZZZ</name>
<evidence type="ECO:0000313" key="1">
    <source>
        <dbReference type="EMBL" id="OIQ67106.1"/>
    </source>
</evidence>
<comment type="caution">
    <text evidence="1">The sequence shown here is derived from an EMBL/GenBank/DDBJ whole genome shotgun (WGS) entry which is preliminary data.</text>
</comment>
<accession>A0A1J5P7C6</accession>
<sequence length="123" mass="13927">MPVRHGRIGFFLLMLIHGAPKNGASNEWSRFQKTKQSLFVTLRPCMPVALYPGNKQSGIHGWHRWDIASAEFNQPYGAGLEHLHQRLRPVASILGFDDAHQGNEKALSFNSRAYALNQFIPFI</sequence>